<dbReference type="OrthoDB" id="9802624at2"/>
<dbReference type="EMBL" id="WUMK01000010">
    <property type="protein sequence ID" value="MXN48352.1"/>
    <property type="molecule type" value="Genomic_DNA"/>
</dbReference>
<dbReference type="InterPro" id="IPR005000">
    <property type="entry name" value="Aldolase/citrate-lyase_domain"/>
</dbReference>
<dbReference type="PANTHER" id="PTHR30502:SF0">
    <property type="entry name" value="PHOSPHOENOLPYRUVATE CARBOXYLASE FAMILY PROTEIN"/>
    <property type="match status" value="1"/>
</dbReference>
<evidence type="ECO:0000313" key="6">
    <source>
        <dbReference type="Proteomes" id="UP000435802"/>
    </source>
</evidence>
<proteinExistence type="inferred from homology"/>
<reference evidence="5 6" key="1">
    <citation type="submission" date="2019-12" db="EMBL/GenBank/DDBJ databases">
        <title>Shinella kummerowiae sp. nov., a symbiotic bacterium isolated from root nodules of the herbal legume Kummerowia stipulacea.</title>
        <authorList>
            <person name="Gao J."/>
        </authorList>
    </citation>
    <scope>NUCLEOTIDE SEQUENCE [LARGE SCALE GENOMIC DNA]</scope>
    <source>
        <strain evidence="5 6">CCBAU 25048</strain>
    </source>
</reference>
<keyword evidence="2" id="KW-0479">Metal-binding</keyword>
<gene>
    <name evidence="5" type="ORF">GR138_24370</name>
</gene>
<comment type="caution">
    <text evidence="5">The sequence shown here is derived from an EMBL/GenBank/DDBJ whole genome shotgun (WGS) entry which is preliminary data.</text>
</comment>
<dbReference type="GO" id="GO:0005737">
    <property type="term" value="C:cytoplasm"/>
    <property type="evidence" value="ECO:0007669"/>
    <property type="project" value="TreeGrafter"/>
</dbReference>
<dbReference type="SUPFAM" id="SSF51621">
    <property type="entry name" value="Phosphoenolpyruvate/pyruvate domain"/>
    <property type="match status" value="1"/>
</dbReference>
<dbReference type="GO" id="GO:0016832">
    <property type="term" value="F:aldehyde-lyase activity"/>
    <property type="evidence" value="ECO:0007669"/>
    <property type="project" value="TreeGrafter"/>
</dbReference>
<dbReference type="InterPro" id="IPR050251">
    <property type="entry name" value="HpcH-HpaI_aldolase"/>
</dbReference>
<evidence type="ECO:0000256" key="3">
    <source>
        <dbReference type="ARBA" id="ARBA00023239"/>
    </source>
</evidence>
<dbReference type="InterPro" id="IPR015813">
    <property type="entry name" value="Pyrv/PenolPyrv_kinase-like_dom"/>
</dbReference>
<dbReference type="GO" id="GO:0046872">
    <property type="term" value="F:metal ion binding"/>
    <property type="evidence" value="ECO:0007669"/>
    <property type="project" value="UniProtKB-KW"/>
</dbReference>
<dbReference type="AlphaFoldDB" id="A0A6N8SN42"/>
<dbReference type="PANTHER" id="PTHR30502">
    <property type="entry name" value="2-KETO-3-DEOXY-L-RHAMNONATE ALDOLASE"/>
    <property type="match status" value="1"/>
</dbReference>
<name>A0A6N8SN42_9HYPH</name>
<protein>
    <submittedName>
        <fullName evidence="5">4-hydroxy-2-oxovalerate aldolase</fullName>
    </submittedName>
</protein>
<evidence type="ECO:0000313" key="5">
    <source>
        <dbReference type="EMBL" id="MXN48352.1"/>
    </source>
</evidence>
<keyword evidence="6" id="KW-1185">Reference proteome</keyword>
<dbReference type="Proteomes" id="UP000435802">
    <property type="component" value="Unassembled WGS sequence"/>
</dbReference>
<organism evidence="5 6">
    <name type="scientific">Shinella kummerowiae</name>
    <dbReference type="NCBI Taxonomy" id="417745"/>
    <lineage>
        <taxon>Bacteria</taxon>
        <taxon>Pseudomonadati</taxon>
        <taxon>Pseudomonadota</taxon>
        <taxon>Alphaproteobacteria</taxon>
        <taxon>Hyphomicrobiales</taxon>
        <taxon>Rhizobiaceae</taxon>
        <taxon>Shinella</taxon>
    </lineage>
</organism>
<evidence type="ECO:0000256" key="2">
    <source>
        <dbReference type="ARBA" id="ARBA00022723"/>
    </source>
</evidence>
<comment type="similarity">
    <text evidence="1">Belongs to the HpcH/HpaI aldolase family.</text>
</comment>
<accession>A0A6N8SN42</accession>
<dbReference type="InterPro" id="IPR040442">
    <property type="entry name" value="Pyrv_kinase-like_dom_sf"/>
</dbReference>
<evidence type="ECO:0000259" key="4">
    <source>
        <dbReference type="Pfam" id="PF03328"/>
    </source>
</evidence>
<keyword evidence="3" id="KW-0456">Lyase</keyword>
<sequence>MAPPMANALDNLAVWLSTPHQAMIEIAHDIGYRHIVLDIEHGLFDLEALDRILALGKALGMTMHAKVLGPEAIPIQQALDMGADSVIIPHIGDVEHARRVTASAKYPTLGTRSFSGTRPARYGGVKPDYYDTENAKTRCYPMIESAAALKDVEAILALPTVDGLFVGPSDLSLDSGRGAYRNTDADKADLRKIAEAARKAGKPWIMPAWSRSERAFAQELGASLMVVADEYGSIWTGLEDAAKP</sequence>
<dbReference type="Gene3D" id="3.20.20.60">
    <property type="entry name" value="Phosphoenolpyruvate-binding domains"/>
    <property type="match status" value="1"/>
</dbReference>
<evidence type="ECO:0000256" key="1">
    <source>
        <dbReference type="ARBA" id="ARBA00005568"/>
    </source>
</evidence>
<dbReference type="Pfam" id="PF03328">
    <property type="entry name" value="HpcH_HpaI"/>
    <property type="match status" value="1"/>
</dbReference>
<feature type="domain" description="HpcH/HpaI aldolase/citrate lyase" evidence="4">
    <location>
        <begin position="13"/>
        <end position="201"/>
    </location>
</feature>